<reference evidence="7 8" key="1">
    <citation type="submission" date="2020-03" db="EMBL/GenBank/DDBJ databases">
        <title>Leucobacter sp. nov., isolated from beetles.</title>
        <authorList>
            <person name="Hyun D.-W."/>
            <person name="Bae J.-W."/>
        </authorList>
    </citation>
    <scope>NUCLEOTIDE SEQUENCE [LARGE SCALE GENOMIC DNA]</scope>
    <source>
        <strain evidence="7 8">HDW9B</strain>
    </source>
</reference>
<dbReference type="PANTHER" id="PTHR30055:SF234">
    <property type="entry name" value="HTH-TYPE TRANSCRIPTIONAL REGULATOR BETI"/>
    <property type="match status" value="1"/>
</dbReference>
<dbReference type="PROSITE" id="PS50977">
    <property type="entry name" value="HTH_TETR_2"/>
    <property type="match status" value="1"/>
</dbReference>
<evidence type="ECO:0000313" key="7">
    <source>
        <dbReference type="EMBL" id="QIM15426.1"/>
    </source>
</evidence>
<dbReference type="InterPro" id="IPR009057">
    <property type="entry name" value="Homeodomain-like_sf"/>
</dbReference>
<evidence type="ECO:0000256" key="3">
    <source>
        <dbReference type="ARBA" id="ARBA00023163"/>
    </source>
</evidence>
<sequence>MSTDGQRSENTGNPESLSVAAKALAKATSQLAKAMSEQAADLVPEIKSGIASSLKEASETLSRAAERAQSQPNETSAQSSKAARTRAEIIHAAREVFATQGIERASMVDIAKAAGFTKGAIYANFASKQDLILAVARSTNATANDAAAAEASPCGADSAADTGSDSGHSVLGTPEGDIDTHTLTEWLRASLQNTRMLLALELIAYGIRHPELRDEFADYLGDGLTSLTQQVANLRRTRAQRSGTPPRTAAPAGTPTLPDCAPDQGDTDTAVAVMSVANQTGLLHMFAAEPATAPEAGARIIAALLSANDRGA</sequence>
<evidence type="ECO:0000259" key="6">
    <source>
        <dbReference type="PROSITE" id="PS50977"/>
    </source>
</evidence>
<evidence type="ECO:0000313" key="8">
    <source>
        <dbReference type="Proteomes" id="UP000501387"/>
    </source>
</evidence>
<name>A0A6G8FFY8_9MICO</name>
<dbReference type="InterPro" id="IPR050109">
    <property type="entry name" value="HTH-type_TetR-like_transc_reg"/>
</dbReference>
<dbReference type="GO" id="GO:0000976">
    <property type="term" value="F:transcription cis-regulatory region binding"/>
    <property type="evidence" value="ECO:0007669"/>
    <property type="project" value="TreeGrafter"/>
</dbReference>
<dbReference type="Pfam" id="PF00440">
    <property type="entry name" value="TetR_N"/>
    <property type="match status" value="1"/>
</dbReference>
<evidence type="ECO:0000256" key="2">
    <source>
        <dbReference type="ARBA" id="ARBA00023125"/>
    </source>
</evidence>
<dbReference type="Gene3D" id="1.10.357.10">
    <property type="entry name" value="Tetracycline Repressor, domain 2"/>
    <property type="match status" value="1"/>
</dbReference>
<dbReference type="Proteomes" id="UP000501387">
    <property type="component" value="Chromosome"/>
</dbReference>
<keyword evidence="3" id="KW-0804">Transcription</keyword>
<dbReference type="GO" id="GO:0003700">
    <property type="term" value="F:DNA-binding transcription factor activity"/>
    <property type="evidence" value="ECO:0007669"/>
    <property type="project" value="TreeGrafter"/>
</dbReference>
<feature type="region of interest" description="Disordered" evidence="5">
    <location>
        <begin position="57"/>
        <end position="84"/>
    </location>
</feature>
<feature type="domain" description="HTH tetR-type" evidence="6">
    <location>
        <begin position="83"/>
        <end position="143"/>
    </location>
</feature>
<evidence type="ECO:0000256" key="1">
    <source>
        <dbReference type="ARBA" id="ARBA00023015"/>
    </source>
</evidence>
<gene>
    <name evidence="7" type="ORF">G7067_01805</name>
</gene>
<dbReference type="InterPro" id="IPR001647">
    <property type="entry name" value="HTH_TetR"/>
</dbReference>
<feature type="compositionally biased region" description="Polar residues" evidence="5">
    <location>
        <begin position="68"/>
        <end position="82"/>
    </location>
</feature>
<dbReference type="PANTHER" id="PTHR30055">
    <property type="entry name" value="HTH-TYPE TRANSCRIPTIONAL REGULATOR RUTR"/>
    <property type="match status" value="1"/>
</dbReference>
<evidence type="ECO:0000256" key="5">
    <source>
        <dbReference type="SAM" id="MobiDB-lite"/>
    </source>
</evidence>
<dbReference type="RefSeq" id="WP_166321516.1">
    <property type="nucleotide sequence ID" value="NZ_CP049934.1"/>
</dbReference>
<evidence type="ECO:0000256" key="4">
    <source>
        <dbReference type="PROSITE-ProRule" id="PRU00335"/>
    </source>
</evidence>
<keyword evidence="1" id="KW-0805">Transcription regulation</keyword>
<keyword evidence="2 4" id="KW-0238">DNA-binding</keyword>
<dbReference type="SUPFAM" id="SSF46689">
    <property type="entry name" value="Homeodomain-like"/>
    <property type="match status" value="1"/>
</dbReference>
<feature type="DNA-binding region" description="H-T-H motif" evidence="4">
    <location>
        <begin position="106"/>
        <end position="125"/>
    </location>
</feature>
<keyword evidence="8" id="KW-1185">Reference proteome</keyword>
<feature type="region of interest" description="Disordered" evidence="5">
    <location>
        <begin position="153"/>
        <end position="176"/>
    </location>
</feature>
<accession>A0A6G8FFY8</accession>
<proteinExistence type="predicted"/>
<dbReference type="EMBL" id="CP049934">
    <property type="protein sequence ID" value="QIM15426.1"/>
    <property type="molecule type" value="Genomic_DNA"/>
</dbReference>
<feature type="compositionally biased region" description="Low complexity" evidence="5">
    <location>
        <begin position="243"/>
        <end position="256"/>
    </location>
</feature>
<protein>
    <submittedName>
        <fullName evidence="7">Helix-turn-helix transcriptional regulator</fullName>
    </submittedName>
</protein>
<dbReference type="AlphaFoldDB" id="A0A6G8FFY8"/>
<feature type="region of interest" description="Disordered" evidence="5">
    <location>
        <begin position="237"/>
        <end position="266"/>
    </location>
</feature>
<organism evidence="7 8">
    <name type="scientific">Leucobacter insecticola</name>
    <dbReference type="NCBI Taxonomy" id="2714934"/>
    <lineage>
        <taxon>Bacteria</taxon>
        <taxon>Bacillati</taxon>
        <taxon>Actinomycetota</taxon>
        <taxon>Actinomycetes</taxon>
        <taxon>Micrococcales</taxon>
        <taxon>Microbacteriaceae</taxon>
        <taxon>Leucobacter</taxon>
    </lineage>
</organism>
<dbReference type="PRINTS" id="PR00455">
    <property type="entry name" value="HTHTETR"/>
</dbReference>
<dbReference type="KEGG" id="lins:G7067_01805"/>